<organism evidence="3 4">
    <name type="scientific">Lutzomyia longipalpis</name>
    <name type="common">Sand fly</name>
    <dbReference type="NCBI Taxonomy" id="7200"/>
    <lineage>
        <taxon>Eukaryota</taxon>
        <taxon>Metazoa</taxon>
        <taxon>Ecdysozoa</taxon>
        <taxon>Arthropoda</taxon>
        <taxon>Hexapoda</taxon>
        <taxon>Insecta</taxon>
        <taxon>Pterygota</taxon>
        <taxon>Neoptera</taxon>
        <taxon>Endopterygota</taxon>
        <taxon>Diptera</taxon>
        <taxon>Nematocera</taxon>
        <taxon>Psychodoidea</taxon>
        <taxon>Psychodidae</taxon>
        <taxon>Lutzomyia</taxon>
        <taxon>Lutzomyia</taxon>
    </lineage>
</organism>
<dbReference type="InterPro" id="IPR004088">
    <property type="entry name" value="KH_dom_type_1"/>
</dbReference>
<dbReference type="EnsemblMetazoa" id="LLOJ004529-RA">
    <property type="protein sequence ID" value="LLOJ004529-PA"/>
    <property type="gene ID" value="LLOJ004529"/>
</dbReference>
<reference evidence="3" key="1">
    <citation type="submission" date="2020-05" db="UniProtKB">
        <authorList>
            <consortium name="EnsemblMetazoa"/>
        </authorList>
    </citation>
    <scope>IDENTIFICATION</scope>
    <source>
        <strain evidence="3">Jacobina</strain>
    </source>
</reference>
<dbReference type="GO" id="GO:0006355">
    <property type="term" value="P:regulation of DNA-templated transcription"/>
    <property type="evidence" value="ECO:0007669"/>
    <property type="project" value="TreeGrafter"/>
</dbReference>
<evidence type="ECO:0000256" key="1">
    <source>
        <dbReference type="PROSITE-ProRule" id="PRU00117"/>
    </source>
</evidence>
<dbReference type="InterPro" id="IPR047538">
    <property type="entry name" value="KH-I_ASCC1"/>
</dbReference>
<sequence>MAQMGEEFNGKVEKIGEDYFRMIFHVPSAFYGHIIGQGGATLRLMEEDTRTIIRLPKPGTDDMITVKGRRVEYLEAARNKIYDIVDTYRTRGMTHFFSINCATEAVKEAYGKFKEAVQEAYSPEGLPEIYFQKPEKLHITLSGMLLNNDQDRQMAVDLLHGEEEAIRKIMEKFPGKAHIKIQGLMTMNDNPEKAKVLYARIHSEALEEIAEHLDRLNRKSGLYTGSIRKTTVQLHMTLMNVAYDKDDNGRFKKGNTINAKKILEDFGDYSFGEVPLTEIHLSQRKSYDDDGYYTAFTKLFV</sequence>
<dbReference type="PANTHER" id="PTHR13360:SF1">
    <property type="entry name" value="ACTIVATING SIGNAL COINTEGRATOR 1 COMPLEX SUBUNIT 1"/>
    <property type="match status" value="1"/>
</dbReference>
<evidence type="ECO:0000259" key="2">
    <source>
        <dbReference type="SMART" id="SM00322"/>
    </source>
</evidence>
<dbReference type="SUPFAM" id="SSF54791">
    <property type="entry name" value="Eukaryotic type KH-domain (KH-domain type I)"/>
    <property type="match status" value="1"/>
</dbReference>
<proteinExistence type="predicted"/>
<name>A0A1B0GIH9_LUTLO</name>
<dbReference type="Gene3D" id="3.30.1370.10">
    <property type="entry name" value="K Homology domain, type 1"/>
    <property type="match status" value="1"/>
</dbReference>
<dbReference type="InterPro" id="IPR019510">
    <property type="entry name" value="AKAP7-like_phosphoesterase"/>
</dbReference>
<dbReference type="SMART" id="SM00322">
    <property type="entry name" value="KH"/>
    <property type="match status" value="1"/>
</dbReference>
<dbReference type="InterPro" id="IPR036612">
    <property type="entry name" value="KH_dom_type_1_sf"/>
</dbReference>
<feature type="domain" description="K Homology" evidence="2">
    <location>
        <begin position="18"/>
        <end position="86"/>
    </location>
</feature>
<dbReference type="PROSITE" id="PS50084">
    <property type="entry name" value="KH_TYPE_1"/>
    <property type="match status" value="1"/>
</dbReference>
<evidence type="ECO:0000313" key="4">
    <source>
        <dbReference type="Proteomes" id="UP000092461"/>
    </source>
</evidence>
<dbReference type="EMBL" id="AJWK01014147">
    <property type="status" value="NOT_ANNOTATED_CDS"/>
    <property type="molecule type" value="Genomic_DNA"/>
</dbReference>
<dbReference type="PANTHER" id="PTHR13360">
    <property type="entry name" value="ACTIVATING SIGNAL COINTEGRATOR 1 COMPLEX SUBUNIT 1"/>
    <property type="match status" value="1"/>
</dbReference>
<dbReference type="SUPFAM" id="SSF55144">
    <property type="entry name" value="LigT-like"/>
    <property type="match status" value="1"/>
</dbReference>
<protein>
    <recommendedName>
        <fullName evidence="2">K Homology domain-containing protein</fullName>
    </recommendedName>
</protein>
<dbReference type="VEuPathDB" id="VectorBase:LLONM1_002417"/>
<dbReference type="Pfam" id="PF10469">
    <property type="entry name" value="AKAP7_NLS"/>
    <property type="match status" value="1"/>
</dbReference>
<keyword evidence="4" id="KW-1185">Reference proteome</keyword>
<dbReference type="Gene3D" id="3.90.1140.10">
    <property type="entry name" value="Cyclic phosphodiesterase"/>
    <property type="match status" value="1"/>
</dbReference>
<dbReference type="CDD" id="cd22419">
    <property type="entry name" value="KH-I_ASCC1"/>
    <property type="match status" value="1"/>
</dbReference>
<dbReference type="VEuPathDB" id="VectorBase:LLOJ004529"/>
<dbReference type="InterPro" id="IPR009210">
    <property type="entry name" value="ASCC1"/>
</dbReference>
<keyword evidence="1" id="KW-0694">RNA-binding</keyword>
<evidence type="ECO:0000313" key="3">
    <source>
        <dbReference type="EnsemblMetazoa" id="LLOJ004529-PA"/>
    </source>
</evidence>
<dbReference type="GO" id="GO:0006307">
    <property type="term" value="P:DNA alkylation repair"/>
    <property type="evidence" value="ECO:0007669"/>
    <property type="project" value="InterPro"/>
</dbReference>
<dbReference type="Proteomes" id="UP000092461">
    <property type="component" value="Unassembled WGS sequence"/>
</dbReference>
<dbReference type="GO" id="GO:0005634">
    <property type="term" value="C:nucleus"/>
    <property type="evidence" value="ECO:0007669"/>
    <property type="project" value="TreeGrafter"/>
</dbReference>
<dbReference type="Pfam" id="PF00013">
    <property type="entry name" value="KH_1"/>
    <property type="match status" value="1"/>
</dbReference>
<dbReference type="AlphaFoldDB" id="A0A1B0GIH9"/>
<accession>A0A1B0GIH9</accession>
<dbReference type="InterPro" id="IPR004087">
    <property type="entry name" value="KH_dom"/>
</dbReference>
<dbReference type="GO" id="GO:0003723">
    <property type="term" value="F:RNA binding"/>
    <property type="evidence" value="ECO:0007669"/>
    <property type="project" value="UniProtKB-UniRule"/>
</dbReference>
<dbReference type="InterPro" id="IPR009097">
    <property type="entry name" value="Cyclic_Pdiesterase"/>
</dbReference>